<dbReference type="InParanoid" id="J4GMQ5"/>
<feature type="transmembrane region" description="Helical" evidence="1">
    <location>
        <begin position="46"/>
        <end position="63"/>
    </location>
</feature>
<keyword evidence="1" id="KW-1133">Transmembrane helix</keyword>
<keyword evidence="1" id="KW-0812">Transmembrane</keyword>
<sequence>MVSRLTSIIADFLVIVLTWVRTYRVYKLTSTVKLKTNLSELLLRDGTAYFLAVLAFNSVTMAFGTYTQITIKFADLAALSSIFMSRLMLDLREALVRSFTGSAADRIVDIDTEDSFLWDVDELDTRVTG</sequence>
<dbReference type="AlphaFoldDB" id="J4GMQ5"/>
<keyword evidence="1" id="KW-0472">Membrane</keyword>
<dbReference type="HOGENOM" id="CLU_1948847_0_0_1"/>
<dbReference type="EMBL" id="HE796972">
    <property type="protein sequence ID" value="CCM00230.1"/>
    <property type="molecule type" value="Genomic_DNA"/>
</dbReference>
<name>J4GMQ5_9APHY</name>
<evidence type="ECO:0000313" key="3">
    <source>
        <dbReference type="Proteomes" id="UP000006352"/>
    </source>
</evidence>
<dbReference type="RefSeq" id="XP_012179513.1">
    <property type="nucleotide sequence ID" value="XM_012324123.1"/>
</dbReference>
<gene>
    <name evidence="2" type="ORF">FIBRA_02258</name>
</gene>
<dbReference type="Proteomes" id="UP000006352">
    <property type="component" value="Unassembled WGS sequence"/>
</dbReference>
<protein>
    <submittedName>
        <fullName evidence="2">Uncharacterized protein</fullName>
    </submittedName>
</protein>
<reference evidence="2 3" key="1">
    <citation type="journal article" date="2012" name="Appl. Environ. Microbiol.">
        <title>Short-read sequencing for genomic analysis of the brown rot fungus Fibroporia radiculosa.</title>
        <authorList>
            <person name="Tang J.D."/>
            <person name="Perkins A.D."/>
            <person name="Sonstegard T.S."/>
            <person name="Schroeder S.G."/>
            <person name="Burgess S.C."/>
            <person name="Diehl S.V."/>
        </authorList>
    </citation>
    <scope>NUCLEOTIDE SEQUENCE [LARGE SCALE GENOMIC DNA]</scope>
    <source>
        <strain evidence="2 3">TFFH 294</strain>
    </source>
</reference>
<dbReference type="OrthoDB" id="2756573at2759"/>
<proteinExistence type="predicted"/>
<evidence type="ECO:0000256" key="1">
    <source>
        <dbReference type="SAM" id="Phobius"/>
    </source>
</evidence>
<evidence type="ECO:0000313" key="2">
    <source>
        <dbReference type="EMBL" id="CCM00230.1"/>
    </source>
</evidence>
<dbReference type="GeneID" id="24095141"/>
<keyword evidence="3" id="KW-1185">Reference proteome</keyword>
<feature type="transmembrane region" description="Helical" evidence="1">
    <location>
        <begin position="6"/>
        <end position="26"/>
    </location>
</feature>
<accession>J4GMQ5</accession>
<organism evidence="2 3">
    <name type="scientific">Fibroporia radiculosa</name>
    <dbReference type="NCBI Taxonomy" id="599839"/>
    <lineage>
        <taxon>Eukaryota</taxon>
        <taxon>Fungi</taxon>
        <taxon>Dikarya</taxon>
        <taxon>Basidiomycota</taxon>
        <taxon>Agaricomycotina</taxon>
        <taxon>Agaricomycetes</taxon>
        <taxon>Polyporales</taxon>
        <taxon>Fibroporiaceae</taxon>
        <taxon>Fibroporia</taxon>
    </lineage>
</organism>